<dbReference type="EMBL" id="CP036272">
    <property type="protein sequence ID" value="QDT61787.1"/>
    <property type="molecule type" value="Genomic_DNA"/>
</dbReference>
<dbReference type="Proteomes" id="UP000315003">
    <property type="component" value="Chromosome"/>
</dbReference>
<evidence type="ECO:0000313" key="2">
    <source>
        <dbReference type="EMBL" id="QDT61787.1"/>
    </source>
</evidence>
<dbReference type="PANTHER" id="PTHR43459">
    <property type="entry name" value="ENOYL-COA HYDRATASE"/>
    <property type="match status" value="1"/>
</dbReference>
<evidence type="ECO:0000256" key="1">
    <source>
        <dbReference type="ARBA" id="ARBA00005254"/>
    </source>
</evidence>
<dbReference type="AlphaFoldDB" id="A0A517T072"/>
<dbReference type="Pfam" id="PF00378">
    <property type="entry name" value="ECH_1"/>
    <property type="match status" value="1"/>
</dbReference>
<dbReference type="GO" id="GO:0004300">
    <property type="term" value="F:enoyl-CoA hydratase activity"/>
    <property type="evidence" value="ECO:0007669"/>
    <property type="project" value="UniProtKB-EC"/>
</dbReference>
<evidence type="ECO:0000313" key="3">
    <source>
        <dbReference type="Proteomes" id="UP000315003"/>
    </source>
</evidence>
<organism evidence="2 3">
    <name type="scientific">Stieleria bergensis</name>
    <dbReference type="NCBI Taxonomy" id="2528025"/>
    <lineage>
        <taxon>Bacteria</taxon>
        <taxon>Pseudomonadati</taxon>
        <taxon>Planctomycetota</taxon>
        <taxon>Planctomycetia</taxon>
        <taxon>Pirellulales</taxon>
        <taxon>Pirellulaceae</taxon>
        <taxon>Stieleria</taxon>
    </lineage>
</organism>
<dbReference type="InterPro" id="IPR001753">
    <property type="entry name" value="Enoyl-CoA_hydra/iso"/>
</dbReference>
<comment type="similarity">
    <text evidence="1">Belongs to the enoyl-CoA hydratase/isomerase family.</text>
</comment>
<proteinExistence type="inferred from homology"/>
<dbReference type="SUPFAM" id="SSF52096">
    <property type="entry name" value="ClpP/crotonase"/>
    <property type="match status" value="1"/>
</dbReference>
<dbReference type="InterPro" id="IPR029045">
    <property type="entry name" value="ClpP/crotonase-like_dom_sf"/>
</dbReference>
<accession>A0A517T072</accession>
<dbReference type="EC" id="4.2.1.17" evidence="2"/>
<keyword evidence="2" id="KW-0456">Lyase</keyword>
<dbReference type="OrthoDB" id="370015at2"/>
<dbReference type="Gene3D" id="3.90.226.10">
    <property type="entry name" value="2-enoyl-CoA Hydratase, Chain A, domain 1"/>
    <property type="match status" value="1"/>
</dbReference>
<sequence length="277" mass="29271">MIASNEDEFQPPAIQKSVIDVKMVDSVATLVINRPEACNALDASCIDQLIEALGDVHQEKRIRSVIITGKGDHFCSGIDFKHFAAITQLQPPESHQAWYQQWSKLAELCETILRYPKPVIAAVNGSAIGSGLAIALACDILVMSRSATLIANAAHRGLVGGVTAPLLAFRSGAAVAARMLLGGAAMDADEALHIGLAAEVVDNDQTWVTAGRWAETCGQAPRESAQASKRMLNETIGETLLTQLASGAASGAAICNTDAASEGINAFVEKRDPDWPK</sequence>
<dbReference type="RefSeq" id="WP_145276091.1">
    <property type="nucleotide sequence ID" value="NZ_CP036272.1"/>
</dbReference>
<keyword evidence="3" id="KW-1185">Reference proteome</keyword>
<protein>
    <submittedName>
        <fullName evidence="2">Putative enoyl-CoA hydratase echA8</fullName>
        <ecNumber evidence="2">4.2.1.17</ecNumber>
    </submittedName>
</protein>
<dbReference type="CDD" id="cd06558">
    <property type="entry name" value="crotonase-like"/>
    <property type="match status" value="1"/>
</dbReference>
<gene>
    <name evidence="2" type="primary">echA8</name>
    <name evidence="2" type="ORF">SV7mr_43270</name>
</gene>
<reference evidence="2 3" key="1">
    <citation type="submission" date="2019-02" db="EMBL/GenBank/DDBJ databases">
        <title>Deep-cultivation of Planctomycetes and their phenomic and genomic characterization uncovers novel biology.</title>
        <authorList>
            <person name="Wiegand S."/>
            <person name="Jogler M."/>
            <person name="Boedeker C."/>
            <person name="Pinto D."/>
            <person name="Vollmers J."/>
            <person name="Rivas-Marin E."/>
            <person name="Kohn T."/>
            <person name="Peeters S.H."/>
            <person name="Heuer A."/>
            <person name="Rast P."/>
            <person name="Oberbeckmann S."/>
            <person name="Bunk B."/>
            <person name="Jeske O."/>
            <person name="Meyerdierks A."/>
            <person name="Storesund J.E."/>
            <person name="Kallscheuer N."/>
            <person name="Luecker S."/>
            <person name="Lage O.M."/>
            <person name="Pohl T."/>
            <person name="Merkel B.J."/>
            <person name="Hornburger P."/>
            <person name="Mueller R.-W."/>
            <person name="Bruemmer F."/>
            <person name="Labrenz M."/>
            <person name="Spormann A.M."/>
            <person name="Op den Camp H."/>
            <person name="Overmann J."/>
            <person name="Amann R."/>
            <person name="Jetten M.S.M."/>
            <person name="Mascher T."/>
            <person name="Medema M.H."/>
            <person name="Devos D.P."/>
            <person name="Kaster A.-K."/>
            <person name="Ovreas L."/>
            <person name="Rohde M."/>
            <person name="Galperin M.Y."/>
            <person name="Jogler C."/>
        </authorList>
    </citation>
    <scope>NUCLEOTIDE SEQUENCE [LARGE SCALE GENOMIC DNA]</scope>
    <source>
        <strain evidence="2 3">SV_7m_r</strain>
    </source>
</reference>
<dbReference type="Gene3D" id="1.10.12.10">
    <property type="entry name" value="Lyase 2-enoyl-coa Hydratase, Chain A, domain 2"/>
    <property type="match status" value="1"/>
</dbReference>
<dbReference type="PANTHER" id="PTHR43459:SF1">
    <property type="entry name" value="EG:BACN32G11.4 PROTEIN"/>
    <property type="match status" value="1"/>
</dbReference>
<dbReference type="InterPro" id="IPR014748">
    <property type="entry name" value="Enoyl-CoA_hydra_C"/>
</dbReference>
<name>A0A517T072_9BACT</name>